<dbReference type="AlphaFoldDB" id="A0AAV5V3A9"/>
<evidence type="ECO:0000313" key="2">
    <source>
        <dbReference type="Proteomes" id="UP001432322"/>
    </source>
</evidence>
<sequence>NFTRAIRTLANCTWHAEWFVQVRNKSTAVKFAKNRSSQACSTWRRQSSRVSRSTRRTCRVLATRREFWFARDFGRRQLRQ</sequence>
<proteinExistence type="predicted"/>
<dbReference type="EMBL" id="BTSY01000002">
    <property type="protein sequence ID" value="GMT13856.1"/>
    <property type="molecule type" value="Genomic_DNA"/>
</dbReference>
<accession>A0AAV5V3A9</accession>
<dbReference type="Proteomes" id="UP001432322">
    <property type="component" value="Unassembled WGS sequence"/>
</dbReference>
<feature type="non-terminal residue" evidence="1">
    <location>
        <position position="1"/>
    </location>
</feature>
<name>A0AAV5V3A9_9BILA</name>
<organism evidence="1 2">
    <name type="scientific">Pristionchus fissidentatus</name>
    <dbReference type="NCBI Taxonomy" id="1538716"/>
    <lineage>
        <taxon>Eukaryota</taxon>
        <taxon>Metazoa</taxon>
        <taxon>Ecdysozoa</taxon>
        <taxon>Nematoda</taxon>
        <taxon>Chromadorea</taxon>
        <taxon>Rhabditida</taxon>
        <taxon>Rhabditina</taxon>
        <taxon>Diplogasteromorpha</taxon>
        <taxon>Diplogasteroidea</taxon>
        <taxon>Neodiplogasteridae</taxon>
        <taxon>Pristionchus</taxon>
    </lineage>
</organism>
<keyword evidence="2" id="KW-1185">Reference proteome</keyword>
<comment type="caution">
    <text evidence="1">The sequence shown here is derived from an EMBL/GenBank/DDBJ whole genome shotgun (WGS) entry which is preliminary data.</text>
</comment>
<evidence type="ECO:0000313" key="1">
    <source>
        <dbReference type="EMBL" id="GMT13856.1"/>
    </source>
</evidence>
<reference evidence="1" key="1">
    <citation type="submission" date="2023-10" db="EMBL/GenBank/DDBJ databases">
        <title>Genome assembly of Pristionchus species.</title>
        <authorList>
            <person name="Yoshida K."/>
            <person name="Sommer R.J."/>
        </authorList>
    </citation>
    <scope>NUCLEOTIDE SEQUENCE</scope>
    <source>
        <strain evidence="1">RS5133</strain>
    </source>
</reference>
<evidence type="ECO:0008006" key="3">
    <source>
        <dbReference type="Google" id="ProtNLM"/>
    </source>
</evidence>
<protein>
    <recommendedName>
        <fullName evidence="3">Ribosomal protein</fullName>
    </recommendedName>
</protein>
<gene>
    <name evidence="1" type="ORF">PFISCL1PPCAC_5153</name>
</gene>